<dbReference type="InterPro" id="IPR011545">
    <property type="entry name" value="DEAD/DEAH_box_helicase_dom"/>
</dbReference>
<evidence type="ECO:0000259" key="8">
    <source>
        <dbReference type="PROSITE" id="PS51195"/>
    </source>
</evidence>
<dbReference type="PROSITE" id="PS51192">
    <property type="entry name" value="HELICASE_ATP_BIND_1"/>
    <property type="match status" value="1"/>
</dbReference>
<dbReference type="PROSITE" id="PS51194">
    <property type="entry name" value="HELICASE_CTER"/>
    <property type="match status" value="1"/>
</dbReference>
<dbReference type="GO" id="GO:0005829">
    <property type="term" value="C:cytosol"/>
    <property type="evidence" value="ECO:0007669"/>
    <property type="project" value="TreeGrafter"/>
</dbReference>
<dbReference type="PANTHER" id="PTHR47959:SF24">
    <property type="entry name" value="ATP-DEPENDENT RNA HELICASE"/>
    <property type="match status" value="1"/>
</dbReference>
<dbReference type="GO" id="GO:0016787">
    <property type="term" value="F:hydrolase activity"/>
    <property type="evidence" value="ECO:0007669"/>
    <property type="project" value="UniProtKB-KW"/>
</dbReference>
<evidence type="ECO:0000256" key="4">
    <source>
        <dbReference type="ARBA" id="ARBA00022840"/>
    </source>
</evidence>
<dbReference type="InterPro" id="IPR050079">
    <property type="entry name" value="DEAD_box_RNA_helicase"/>
</dbReference>
<protein>
    <submittedName>
        <fullName evidence="9">ATP-dependent RNA helicase</fullName>
    </submittedName>
</protein>
<evidence type="ECO:0000256" key="5">
    <source>
        <dbReference type="PROSITE-ProRule" id="PRU00552"/>
    </source>
</evidence>
<keyword evidence="1" id="KW-0547">Nucleotide-binding</keyword>
<proteinExistence type="predicted"/>
<dbReference type="Pfam" id="PF00270">
    <property type="entry name" value="DEAD"/>
    <property type="match status" value="1"/>
</dbReference>
<dbReference type="PROSITE" id="PS51195">
    <property type="entry name" value="Q_MOTIF"/>
    <property type="match status" value="1"/>
</dbReference>
<dbReference type="Gene3D" id="3.40.50.300">
    <property type="entry name" value="P-loop containing nucleotide triphosphate hydrolases"/>
    <property type="match status" value="2"/>
</dbReference>
<evidence type="ECO:0000259" key="7">
    <source>
        <dbReference type="PROSITE" id="PS51194"/>
    </source>
</evidence>
<evidence type="ECO:0000259" key="6">
    <source>
        <dbReference type="PROSITE" id="PS51192"/>
    </source>
</evidence>
<feature type="domain" description="Helicase ATP-binding" evidence="6">
    <location>
        <begin position="63"/>
        <end position="242"/>
    </location>
</feature>
<feature type="short sequence motif" description="Q motif" evidence="5">
    <location>
        <begin position="32"/>
        <end position="60"/>
    </location>
</feature>
<feature type="non-terminal residue" evidence="9">
    <location>
        <position position="1"/>
    </location>
</feature>
<dbReference type="InterPro" id="IPR001650">
    <property type="entry name" value="Helicase_C-like"/>
</dbReference>
<sequence>QWFNQDTDMEVAPQIQAHISEKLEEPMHPDPQTFDDLKISNPLVQCLRAHKILKPTEIQRLAIPHILQKKDCAVIAPTCAGKTLTFLLPILQDLQQSPEHYHTLILAPTRELAYQINEQFSILCAVFNLFSSLFIGGQDILQQNGLLEDGFYVMIATPGRLVQVLQSRPREQIMQRMQKIKFLVLDEADQFLTGSQQFNDDVSFILDFLPKAENRQTLLTTASLSNEMAEMLHGSRFQLIKTEKQLPVNLKYKFYVVPQDFYMSTYLIYFIEKITGFQIIYDSDLQENTSKIKNPSFQQCLIFVNSPHQCELINRVLLKFQLKSTCIHSILKMEQRIQNINSFKTRQSQFLVATDVAARGLDIPGVELVIQLNTSGTVEEFMHRVGRCARGADEGLIINLIQVGDALRLRTFEQKLGIQIKNITEIEDFVQNGKIQKINDEFVVRNYFAKVIRAEKEIKVEMLDQNVGLKLQRKGK</sequence>
<evidence type="ECO:0000256" key="3">
    <source>
        <dbReference type="ARBA" id="ARBA00022806"/>
    </source>
</evidence>
<keyword evidence="4" id="KW-0067">ATP-binding</keyword>
<keyword evidence="3 9" id="KW-0347">Helicase</keyword>
<dbReference type="GO" id="GO:0003676">
    <property type="term" value="F:nucleic acid binding"/>
    <property type="evidence" value="ECO:0007669"/>
    <property type="project" value="InterPro"/>
</dbReference>
<dbReference type="SMART" id="SM00490">
    <property type="entry name" value="HELICc"/>
    <property type="match status" value="1"/>
</dbReference>
<evidence type="ECO:0000256" key="1">
    <source>
        <dbReference type="ARBA" id="ARBA00022741"/>
    </source>
</evidence>
<reference evidence="9" key="1">
    <citation type="submission" date="2015-07" db="EMBL/GenBank/DDBJ databases">
        <title>Adaptation to a free-living lifestyle via gene acquisitions in the diplomonad Trepomonas sp. PC1.</title>
        <authorList>
            <person name="Xu F."/>
            <person name="Jerlstrom-Hultqvist J."/>
            <person name="Kolisko M."/>
            <person name="Simpson A.G.B."/>
            <person name="Roger A.J."/>
            <person name="Svard S.G."/>
            <person name="Andersson J.O."/>
        </authorList>
    </citation>
    <scope>NUCLEOTIDE SEQUENCE</scope>
    <source>
        <strain evidence="9">PC1</strain>
    </source>
</reference>
<dbReference type="EMBL" id="GDID01004750">
    <property type="protein sequence ID" value="JAP91856.1"/>
    <property type="molecule type" value="Transcribed_RNA"/>
</dbReference>
<dbReference type="InterPro" id="IPR014001">
    <property type="entry name" value="Helicase_ATP-bd"/>
</dbReference>
<dbReference type="InterPro" id="IPR014014">
    <property type="entry name" value="RNA_helicase_DEAD_Q_motif"/>
</dbReference>
<dbReference type="AlphaFoldDB" id="A0A146K8F6"/>
<accession>A0A146K8F6</accession>
<name>A0A146K8F6_9EUKA</name>
<dbReference type="GO" id="GO:0003724">
    <property type="term" value="F:RNA helicase activity"/>
    <property type="evidence" value="ECO:0007669"/>
    <property type="project" value="InterPro"/>
</dbReference>
<dbReference type="GO" id="GO:0005524">
    <property type="term" value="F:ATP binding"/>
    <property type="evidence" value="ECO:0007669"/>
    <property type="project" value="UniProtKB-KW"/>
</dbReference>
<gene>
    <name evidence="9" type="ORF">TPC1_16393</name>
</gene>
<feature type="domain" description="DEAD-box RNA helicase Q" evidence="8">
    <location>
        <begin position="32"/>
        <end position="60"/>
    </location>
</feature>
<dbReference type="CDD" id="cd18787">
    <property type="entry name" value="SF2_C_DEAD"/>
    <property type="match status" value="1"/>
</dbReference>
<organism evidence="9">
    <name type="scientific">Trepomonas sp. PC1</name>
    <dbReference type="NCBI Taxonomy" id="1076344"/>
    <lineage>
        <taxon>Eukaryota</taxon>
        <taxon>Metamonada</taxon>
        <taxon>Diplomonadida</taxon>
        <taxon>Hexamitidae</taxon>
        <taxon>Hexamitinae</taxon>
        <taxon>Trepomonas</taxon>
    </lineage>
</organism>
<feature type="non-terminal residue" evidence="9">
    <location>
        <position position="476"/>
    </location>
</feature>
<dbReference type="PANTHER" id="PTHR47959">
    <property type="entry name" value="ATP-DEPENDENT RNA HELICASE RHLE-RELATED"/>
    <property type="match status" value="1"/>
</dbReference>
<dbReference type="SMART" id="SM00487">
    <property type="entry name" value="DEXDc"/>
    <property type="match status" value="1"/>
</dbReference>
<dbReference type="InterPro" id="IPR027417">
    <property type="entry name" value="P-loop_NTPase"/>
</dbReference>
<keyword evidence="2" id="KW-0378">Hydrolase</keyword>
<dbReference type="SUPFAM" id="SSF52540">
    <property type="entry name" value="P-loop containing nucleoside triphosphate hydrolases"/>
    <property type="match status" value="1"/>
</dbReference>
<dbReference type="Pfam" id="PF00271">
    <property type="entry name" value="Helicase_C"/>
    <property type="match status" value="1"/>
</dbReference>
<feature type="domain" description="Helicase C-terminal" evidence="7">
    <location>
        <begin position="284"/>
        <end position="431"/>
    </location>
</feature>
<evidence type="ECO:0000256" key="2">
    <source>
        <dbReference type="ARBA" id="ARBA00022801"/>
    </source>
</evidence>
<evidence type="ECO:0000313" key="9">
    <source>
        <dbReference type="EMBL" id="JAP91856.1"/>
    </source>
</evidence>